<proteinExistence type="predicted"/>
<comment type="caution">
    <text evidence="2">The sequence shown here is derived from an EMBL/GenBank/DDBJ whole genome shotgun (WGS) entry which is preliminary data.</text>
</comment>
<keyword evidence="3" id="KW-1185">Reference proteome</keyword>
<feature type="region of interest" description="Disordered" evidence="1">
    <location>
        <begin position="27"/>
        <end position="93"/>
    </location>
</feature>
<evidence type="ECO:0000313" key="2">
    <source>
        <dbReference type="EMBL" id="KAF4345124.1"/>
    </source>
</evidence>
<accession>A0A9P5AUR2</accession>
<protein>
    <submittedName>
        <fullName evidence="2">Uncharacterized protein</fullName>
    </submittedName>
</protein>
<dbReference type="OrthoDB" id="5082755at2759"/>
<evidence type="ECO:0000256" key="1">
    <source>
        <dbReference type="SAM" id="MobiDB-lite"/>
    </source>
</evidence>
<feature type="region of interest" description="Disordered" evidence="1">
    <location>
        <begin position="212"/>
        <end position="233"/>
    </location>
</feature>
<feature type="compositionally biased region" description="Polar residues" evidence="1">
    <location>
        <begin position="312"/>
        <end position="325"/>
    </location>
</feature>
<sequence length="325" mass="36581">MSDPSALLQTVRQAKTRSELIAILASAGSTSQLGEPNDRSRPALSPSKPRTIPRRCSETRLPSYPAMPETQKTAVPAKGRHASKSDTKSEVPVPYKFTGRDAIDLTSFDLANVQERLQHSDVPSSSAMQPQLKSPRKYPLEFNHPIHWHLRQHEYLVSRTLDQRQSVLPLPEQTSEAFETLPPDEPTNESPGELSIISGTLSLPAIYVSPPKEAPEDARQPHPFIKIENPTDPREEEELRALEEARREQRRVHGDTLFLMSEVCRWSIKAHNSALRLRKTMAELRRYMDEVRSEEGEAQGPDRIDYGHTIPYVTSESQATPSKDG</sequence>
<organism evidence="2 3">
    <name type="scientific">Fusarium beomiforme</name>
    <dbReference type="NCBI Taxonomy" id="44412"/>
    <lineage>
        <taxon>Eukaryota</taxon>
        <taxon>Fungi</taxon>
        <taxon>Dikarya</taxon>
        <taxon>Ascomycota</taxon>
        <taxon>Pezizomycotina</taxon>
        <taxon>Sordariomycetes</taxon>
        <taxon>Hypocreomycetidae</taxon>
        <taxon>Hypocreales</taxon>
        <taxon>Nectriaceae</taxon>
        <taxon>Fusarium</taxon>
        <taxon>Fusarium burgessii species complex</taxon>
    </lineage>
</organism>
<feature type="region of interest" description="Disordered" evidence="1">
    <location>
        <begin position="172"/>
        <end position="191"/>
    </location>
</feature>
<name>A0A9P5AUR2_9HYPO</name>
<reference evidence="2" key="1">
    <citation type="journal article" date="2017" name="Mycologia">
        <title>Fusarium algeriense, sp. nov., a novel toxigenic crown rot pathogen of durum wheat from Algeria is nested in the Fusarium burgessii species complex.</title>
        <authorList>
            <person name="Laraba I."/>
            <person name="Keddad A."/>
            <person name="Boureghda H."/>
            <person name="Abdallah N."/>
            <person name="Vaughan M.M."/>
            <person name="Proctor R.H."/>
            <person name="Busman M."/>
            <person name="O'Donnell K."/>
        </authorList>
    </citation>
    <scope>NUCLEOTIDE SEQUENCE</scope>
    <source>
        <strain evidence="2">NRRL 25174</strain>
    </source>
</reference>
<reference evidence="2" key="2">
    <citation type="submission" date="2020-02" db="EMBL/GenBank/DDBJ databases">
        <title>Identification and distribution of gene clusters putatively required for synthesis of sphingolipid metabolism inhibitors in phylogenetically diverse species of the filamentous fungus Fusarium.</title>
        <authorList>
            <person name="Kim H.-S."/>
            <person name="Busman M."/>
            <person name="Brown D.W."/>
            <person name="Divon H."/>
            <person name="Uhlig S."/>
            <person name="Proctor R.H."/>
        </authorList>
    </citation>
    <scope>NUCLEOTIDE SEQUENCE</scope>
    <source>
        <strain evidence="2">NRRL 25174</strain>
    </source>
</reference>
<feature type="compositionally biased region" description="Basic and acidic residues" evidence="1">
    <location>
        <begin position="291"/>
        <end position="306"/>
    </location>
</feature>
<dbReference type="Proteomes" id="UP000730481">
    <property type="component" value="Unassembled WGS sequence"/>
</dbReference>
<dbReference type="EMBL" id="PVQB02000034">
    <property type="protein sequence ID" value="KAF4345124.1"/>
    <property type="molecule type" value="Genomic_DNA"/>
</dbReference>
<gene>
    <name evidence="2" type="ORF">FBEOM_1000</name>
</gene>
<feature type="region of interest" description="Disordered" evidence="1">
    <location>
        <begin position="291"/>
        <end position="325"/>
    </location>
</feature>
<dbReference type="AlphaFoldDB" id="A0A9P5AUR2"/>
<evidence type="ECO:0000313" key="3">
    <source>
        <dbReference type="Proteomes" id="UP000730481"/>
    </source>
</evidence>